<comment type="caution">
    <text evidence="1">The sequence shown here is derived from an EMBL/GenBank/DDBJ whole genome shotgun (WGS) entry which is preliminary data.</text>
</comment>
<sequence length="308" mass="35082">MRSFNTVNGRGFEALVQVLLDIGHSSTHQIKASDILSDSTTISRRVQSVAHDEKKKLIITLKNDINDVKLFGITCDYWKNSYTSDNYLTINIHYGKDGKIKRFMLKTMIFTASKTGENTWKAIYNTLESFGLHPNDSHIIFITDNASNLISALKSEAHIRCICHCINLAIQHTIENCTIINLLVQSSRELVTHFKRCELQNILPITLKHDCITRWNSIFEMMNSILLNFTQIESILNDRKEIFYLDNINQTLLIEICQILSIFKTGSELLSADDSPALHLVGASTFRRTTLRRVHFVAIISSHGHFVA</sequence>
<dbReference type="EMBL" id="CAJNOO010003977">
    <property type="protein sequence ID" value="CAF1362885.1"/>
    <property type="molecule type" value="Genomic_DNA"/>
</dbReference>
<dbReference type="GO" id="GO:0005634">
    <property type="term" value="C:nucleus"/>
    <property type="evidence" value="ECO:0007669"/>
    <property type="project" value="TreeGrafter"/>
</dbReference>
<dbReference type="SUPFAM" id="SSF53098">
    <property type="entry name" value="Ribonuclease H-like"/>
    <property type="match status" value="1"/>
</dbReference>
<gene>
    <name evidence="1" type="ORF">RFH988_LOCUS32917</name>
</gene>
<dbReference type="InterPro" id="IPR012337">
    <property type="entry name" value="RNaseH-like_sf"/>
</dbReference>
<dbReference type="GO" id="GO:0006357">
    <property type="term" value="P:regulation of transcription by RNA polymerase II"/>
    <property type="evidence" value="ECO:0007669"/>
    <property type="project" value="TreeGrafter"/>
</dbReference>
<protein>
    <recommendedName>
        <fullName evidence="3">Transposase</fullName>
    </recommendedName>
</protein>
<dbReference type="PANTHER" id="PTHR46169:SF29">
    <property type="entry name" value="DNA REPLICATION-RELATED ELEMENT FACTOR, ISOFORM A"/>
    <property type="match status" value="1"/>
</dbReference>
<dbReference type="OrthoDB" id="10211223at2759"/>
<accession>A0A815IBP5</accession>
<proteinExistence type="predicted"/>
<dbReference type="PANTHER" id="PTHR46169">
    <property type="entry name" value="DNA REPLICATION-RELATED ELEMENT FACTOR, ISOFORM A"/>
    <property type="match status" value="1"/>
</dbReference>
<dbReference type="InterPro" id="IPR052717">
    <property type="entry name" value="Vacuolar_transposase_reg"/>
</dbReference>
<organism evidence="1 2">
    <name type="scientific">Rotaria sordida</name>
    <dbReference type="NCBI Taxonomy" id="392033"/>
    <lineage>
        <taxon>Eukaryota</taxon>
        <taxon>Metazoa</taxon>
        <taxon>Spiralia</taxon>
        <taxon>Gnathifera</taxon>
        <taxon>Rotifera</taxon>
        <taxon>Eurotatoria</taxon>
        <taxon>Bdelloidea</taxon>
        <taxon>Philodinida</taxon>
        <taxon>Philodinidae</taxon>
        <taxon>Rotaria</taxon>
    </lineage>
</organism>
<evidence type="ECO:0008006" key="3">
    <source>
        <dbReference type="Google" id="ProtNLM"/>
    </source>
</evidence>
<dbReference type="SUPFAM" id="SSF140996">
    <property type="entry name" value="Hermes dimerisation domain"/>
    <property type="match status" value="1"/>
</dbReference>
<evidence type="ECO:0000313" key="1">
    <source>
        <dbReference type="EMBL" id="CAF1362885.1"/>
    </source>
</evidence>
<evidence type="ECO:0000313" key="2">
    <source>
        <dbReference type="Proteomes" id="UP000663882"/>
    </source>
</evidence>
<reference evidence="1" key="1">
    <citation type="submission" date="2021-02" db="EMBL/GenBank/DDBJ databases">
        <authorList>
            <person name="Nowell W R."/>
        </authorList>
    </citation>
    <scope>NUCLEOTIDE SEQUENCE</scope>
</reference>
<dbReference type="Proteomes" id="UP000663882">
    <property type="component" value="Unassembled WGS sequence"/>
</dbReference>
<dbReference type="AlphaFoldDB" id="A0A815IBP5"/>
<name>A0A815IBP5_9BILA</name>
<dbReference type="Gene3D" id="1.10.10.1070">
    <property type="entry name" value="Zinc finger, BED domain-containing"/>
    <property type="match status" value="1"/>
</dbReference>